<protein>
    <recommendedName>
        <fullName evidence="3">DZANK-type domain-containing protein</fullName>
    </recommendedName>
</protein>
<evidence type="ECO:0008006" key="3">
    <source>
        <dbReference type="Google" id="ProtNLM"/>
    </source>
</evidence>
<proteinExistence type="predicted"/>
<dbReference type="EMBL" id="JAHQCX010000019">
    <property type="protein sequence ID" value="MBU9728461.1"/>
    <property type="molecule type" value="Genomic_DNA"/>
</dbReference>
<accession>A0ABS6KD68</accession>
<evidence type="ECO:0000313" key="1">
    <source>
        <dbReference type="EMBL" id="MBU9728461.1"/>
    </source>
</evidence>
<comment type="caution">
    <text evidence="1">The sequence shown here is derived from an EMBL/GenBank/DDBJ whole genome shotgun (WGS) entry which is preliminary data.</text>
</comment>
<keyword evidence="2" id="KW-1185">Reference proteome</keyword>
<reference evidence="1 2" key="1">
    <citation type="submission" date="2021-06" db="EMBL/GenBank/DDBJ databases">
        <title>Description of novel taxa of the family Lachnospiraceae.</title>
        <authorList>
            <person name="Chaplin A.V."/>
            <person name="Sokolova S.R."/>
            <person name="Pikina A.P."/>
            <person name="Korzhanova M."/>
            <person name="Belova V."/>
            <person name="Korostin D."/>
            <person name="Efimov B.A."/>
        </authorList>
    </citation>
    <scope>NUCLEOTIDE SEQUENCE [LARGE SCALE GENOMIC DNA]</scope>
    <source>
        <strain evidence="1 2">ASD4241</strain>
    </source>
</reference>
<name>A0ABS6KD68_9FIRM</name>
<evidence type="ECO:0000313" key="2">
    <source>
        <dbReference type="Proteomes" id="UP001314681"/>
    </source>
</evidence>
<dbReference type="Proteomes" id="UP001314681">
    <property type="component" value="Unassembled WGS sequence"/>
</dbReference>
<sequence>MFEKLHPTSKYQVVGDTPLGRRYCFYCEVSGTPVYTTGPIRANIPEEELRLAWQEAKPYFNGCSQCGKWIRDEAYNIDEMKCIECAPYKSKPRYCPLCGCPVPTGNDYCVRCGRPIGEVMFESNGEERLGMKGSINS</sequence>
<dbReference type="RefSeq" id="WP_158353521.1">
    <property type="nucleotide sequence ID" value="NZ_JAHQCX010000019.1"/>
</dbReference>
<gene>
    <name evidence="1" type="ORF">KTH90_20895</name>
</gene>
<organism evidence="1 2">
    <name type="scientific">Diplocloster modestus</name>
    <dbReference type="NCBI Taxonomy" id="2850322"/>
    <lineage>
        <taxon>Bacteria</taxon>
        <taxon>Bacillati</taxon>
        <taxon>Bacillota</taxon>
        <taxon>Clostridia</taxon>
        <taxon>Lachnospirales</taxon>
        <taxon>Lachnospiraceae</taxon>
        <taxon>Diplocloster</taxon>
    </lineage>
</organism>